<name>A0AAW5W2G6_9BURK</name>
<dbReference type="EMBL" id="JAPKNB010000009">
    <property type="protein sequence ID" value="MCX5566499.1"/>
    <property type="molecule type" value="Genomic_DNA"/>
</dbReference>
<accession>A0AAW5W2G6</accession>
<evidence type="ECO:0000313" key="2">
    <source>
        <dbReference type="EMBL" id="MCX5566499.1"/>
    </source>
</evidence>
<dbReference type="RefSeq" id="WP_026482938.1">
    <property type="nucleotide sequence ID" value="NZ_JAPKNB010000009.1"/>
</dbReference>
<dbReference type="Proteomes" id="UP001208074">
    <property type="component" value="Unassembled WGS sequence"/>
</dbReference>
<feature type="region of interest" description="Disordered" evidence="1">
    <location>
        <begin position="104"/>
        <end position="138"/>
    </location>
</feature>
<dbReference type="AlphaFoldDB" id="A0AAW5W2G6"/>
<organism evidence="2 3">
    <name type="scientific">Alcaligenes phenolicus</name>
    <dbReference type="NCBI Taxonomy" id="232846"/>
    <lineage>
        <taxon>Bacteria</taxon>
        <taxon>Pseudomonadati</taxon>
        <taxon>Pseudomonadota</taxon>
        <taxon>Betaproteobacteria</taxon>
        <taxon>Burkholderiales</taxon>
        <taxon>Alcaligenaceae</taxon>
        <taxon>Alcaligenes</taxon>
    </lineage>
</organism>
<sequence>MNFIIKLCPQVPVDMVQKICLERSGTILKINQEELDLSFMSPGDVLPAGAIEHPLLKLASVTRHADSVEIDQLLFHIAADQTDPAACFPEPVVISEDGLVALPEQCPSPAPAPELPPEADFETNSESEVKEETDADQH</sequence>
<proteinExistence type="predicted"/>
<reference evidence="2" key="1">
    <citation type="submission" date="2022-11" db="EMBL/GenBank/DDBJ databases">
        <title>Biodiversity and phylogenetic relationships of bacteria.</title>
        <authorList>
            <person name="Machado R.A.R."/>
            <person name="Bhat A."/>
            <person name="Loulou A."/>
            <person name="Kallel S."/>
        </authorList>
    </citation>
    <scope>NUCLEOTIDE SEQUENCE</scope>
    <source>
        <strain evidence="2">DSM 16503</strain>
    </source>
</reference>
<feature type="compositionally biased region" description="Acidic residues" evidence="1">
    <location>
        <begin position="117"/>
        <end position="126"/>
    </location>
</feature>
<comment type="caution">
    <text evidence="2">The sequence shown here is derived from an EMBL/GenBank/DDBJ whole genome shotgun (WGS) entry which is preliminary data.</text>
</comment>
<evidence type="ECO:0000256" key="1">
    <source>
        <dbReference type="SAM" id="MobiDB-lite"/>
    </source>
</evidence>
<gene>
    <name evidence="2" type="ORF">OSH02_14100</name>
</gene>
<evidence type="ECO:0000313" key="3">
    <source>
        <dbReference type="Proteomes" id="UP001208074"/>
    </source>
</evidence>
<feature type="compositionally biased region" description="Basic and acidic residues" evidence="1">
    <location>
        <begin position="127"/>
        <end position="138"/>
    </location>
</feature>
<protein>
    <submittedName>
        <fullName evidence="2">Uncharacterized protein</fullName>
    </submittedName>
</protein>
<feature type="compositionally biased region" description="Pro residues" evidence="1">
    <location>
        <begin position="106"/>
        <end position="116"/>
    </location>
</feature>